<keyword evidence="4" id="KW-1003">Cell membrane</keyword>
<evidence type="ECO:0000256" key="3">
    <source>
        <dbReference type="ARBA" id="ARBA00020552"/>
    </source>
</evidence>
<reference evidence="9 10" key="1">
    <citation type="submission" date="2017-08" db="EMBL/GenBank/DDBJ databases">
        <authorList>
            <person name="de Groot N.N."/>
        </authorList>
    </citation>
    <scope>NUCLEOTIDE SEQUENCE [LARGE SCALE GENOMIC DNA]</scope>
    <source>
        <strain evidence="9 10">JC85</strain>
    </source>
</reference>
<dbReference type="Proteomes" id="UP000219167">
    <property type="component" value="Unassembled WGS sequence"/>
</dbReference>
<dbReference type="GO" id="GO:0030246">
    <property type="term" value="F:carbohydrate binding"/>
    <property type="evidence" value="ECO:0007669"/>
    <property type="project" value="UniProtKB-KW"/>
</dbReference>
<feature type="chain" id="PRO_5012877169" description="Lectin-like protein BA14k" evidence="8">
    <location>
        <begin position="28"/>
        <end position="158"/>
    </location>
</feature>
<protein>
    <recommendedName>
        <fullName evidence="3">Lectin-like protein BA14k</fullName>
    </recommendedName>
</protein>
<evidence type="ECO:0000256" key="7">
    <source>
        <dbReference type="SAM" id="Phobius"/>
    </source>
</evidence>
<proteinExistence type="inferred from homology"/>
<dbReference type="RefSeq" id="WP_097140090.1">
    <property type="nucleotide sequence ID" value="NZ_OBQD01000008.1"/>
</dbReference>
<dbReference type="OrthoDB" id="8117189at2"/>
<keyword evidence="5" id="KW-0430">Lectin</keyword>
<evidence type="ECO:0000313" key="10">
    <source>
        <dbReference type="Proteomes" id="UP000219167"/>
    </source>
</evidence>
<organism evidence="9 10">
    <name type="scientific">Rhizobium subbaraonis</name>
    <dbReference type="NCBI Taxonomy" id="908946"/>
    <lineage>
        <taxon>Bacteria</taxon>
        <taxon>Pseudomonadati</taxon>
        <taxon>Pseudomonadota</taxon>
        <taxon>Alphaproteobacteria</taxon>
        <taxon>Hyphomicrobiales</taxon>
        <taxon>Rhizobiaceae</taxon>
        <taxon>Rhizobium/Agrobacterium group</taxon>
        <taxon>Rhizobium</taxon>
    </lineage>
</organism>
<evidence type="ECO:0000256" key="1">
    <source>
        <dbReference type="ARBA" id="ARBA00004167"/>
    </source>
</evidence>
<accession>A0A285UGL0</accession>
<keyword evidence="7" id="KW-0812">Transmembrane</keyword>
<dbReference type="EMBL" id="OBQD01000008">
    <property type="protein sequence ID" value="SOC40942.1"/>
    <property type="molecule type" value="Genomic_DNA"/>
</dbReference>
<feature type="transmembrane region" description="Helical" evidence="7">
    <location>
        <begin position="92"/>
        <end position="110"/>
    </location>
</feature>
<comment type="function">
    <text evidence="6">Has immunoglobulin-binding and hemagglutination properties, and can bind to mannose. Essential for virulence. May be involved in LPS biosynthesis or polysaccharide transport.</text>
</comment>
<evidence type="ECO:0000313" key="9">
    <source>
        <dbReference type="EMBL" id="SOC40942.1"/>
    </source>
</evidence>
<gene>
    <name evidence="9" type="ORF">SAMN05892877_10857</name>
</gene>
<evidence type="ECO:0000256" key="6">
    <source>
        <dbReference type="ARBA" id="ARBA00025321"/>
    </source>
</evidence>
<sequence>MKKIVTGLMVAALSAATLATGLLPAEAASMPRTGVTVPTDVEAVDYYVRRGYRDGGRYYRGGNRYYGGGGYYRGYRGYPYYRDGYRRYDDGYWYPLAAFGAGAIIGGAIASQPRYVEEGGINPRHFEWCSARYRSYRAYDNTFQPYGGPRQQCLSPYY</sequence>
<comment type="similarity">
    <text evidence="2">Belongs to the BA14k family.</text>
</comment>
<feature type="signal peptide" evidence="8">
    <location>
        <begin position="1"/>
        <end position="27"/>
    </location>
</feature>
<keyword evidence="8" id="KW-0732">Signal</keyword>
<evidence type="ECO:0000256" key="5">
    <source>
        <dbReference type="ARBA" id="ARBA00022734"/>
    </source>
</evidence>
<dbReference type="InterPro" id="IPR012413">
    <property type="entry name" value="BA14K"/>
</dbReference>
<dbReference type="Pfam" id="PF07886">
    <property type="entry name" value="BA14K"/>
    <property type="match status" value="1"/>
</dbReference>
<comment type="subcellular location">
    <subcellularLocation>
        <location evidence="1">Membrane</location>
        <topology evidence="1">Single-pass membrane protein</topology>
    </subcellularLocation>
</comment>
<keyword evidence="7" id="KW-0472">Membrane</keyword>
<keyword evidence="7" id="KW-1133">Transmembrane helix</keyword>
<evidence type="ECO:0000256" key="8">
    <source>
        <dbReference type="SAM" id="SignalP"/>
    </source>
</evidence>
<name>A0A285UGL0_9HYPH</name>
<evidence type="ECO:0000256" key="4">
    <source>
        <dbReference type="ARBA" id="ARBA00022475"/>
    </source>
</evidence>
<dbReference type="GO" id="GO:0016020">
    <property type="term" value="C:membrane"/>
    <property type="evidence" value="ECO:0007669"/>
    <property type="project" value="UniProtKB-SubCell"/>
</dbReference>
<evidence type="ECO:0000256" key="2">
    <source>
        <dbReference type="ARBA" id="ARBA00010270"/>
    </source>
</evidence>
<keyword evidence="10" id="KW-1185">Reference proteome</keyword>
<dbReference type="AlphaFoldDB" id="A0A285UGL0"/>